<reference evidence="1 2" key="1">
    <citation type="submission" date="2014-01" db="EMBL/GenBank/DDBJ databases">
        <title>Genome sequence determination for a cystic fibrosis isolate, Inquilinus limosus.</title>
        <authorList>
            <person name="Pino M."/>
            <person name="Di Conza J."/>
            <person name="Gutkind G."/>
        </authorList>
    </citation>
    <scope>NUCLEOTIDE SEQUENCE [LARGE SCALE GENOMIC DNA]</scope>
    <source>
        <strain evidence="1 2">MP06</strain>
    </source>
</reference>
<gene>
    <name evidence="1" type="ORF">P409_08820</name>
</gene>
<dbReference type="EMBL" id="JANX01000075">
    <property type="protein sequence ID" value="KGM34691.1"/>
    <property type="molecule type" value="Genomic_DNA"/>
</dbReference>
<name>A0A0A0D7N2_9PROT</name>
<comment type="caution">
    <text evidence="1">The sequence shown here is derived from an EMBL/GenBank/DDBJ whole genome shotgun (WGS) entry which is preliminary data.</text>
</comment>
<dbReference type="AlphaFoldDB" id="A0A0A0D7N2"/>
<accession>A0A0A0D7N2</accession>
<organism evidence="1 2">
    <name type="scientific">Inquilinus limosus MP06</name>
    <dbReference type="NCBI Taxonomy" id="1398085"/>
    <lineage>
        <taxon>Bacteria</taxon>
        <taxon>Pseudomonadati</taxon>
        <taxon>Pseudomonadota</taxon>
        <taxon>Alphaproteobacteria</taxon>
        <taxon>Rhodospirillales</taxon>
        <taxon>Rhodospirillaceae</taxon>
        <taxon>Inquilinus</taxon>
    </lineage>
</organism>
<proteinExistence type="predicted"/>
<dbReference type="RefSeq" id="WP_034834427.1">
    <property type="nucleotide sequence ID" value="NZ_JANX01000075.1"/>
</dbReference>
<protein>
    <submittedName>
        <fullName evidence="1">Uncharacterized protein</fullName>
    </submittedName>
</protein>
<evidence type="ECO:0000313" key="1">
    <source>
        <dbReference type="EMBL" id="KGM34691.1"/>
    </source>
</evidence>
<sequence>MAYNLFIAYDLLSPGQNYDAVRNRIRELGPNWQFQLSLFYVHSGVDPQNAYAHVLAVMDANDKLAVINAADYLGAIVTNWDHPPINEINAIWTAP</sequence>
<dbReference type="Proteomes" id="UP000029995">
    <property type="component" value="Unassembled WGS sequence"/>
</dbReference>
<evidence type="ECO:0000313" key="2">
    <source>
        <dbReference type="Proteomes" id="UP000029995"/>
    </source>
</evidence>
<dbReference type="OrthoDB" id="2656750at2"/>